<dbReference type="AlphaFoldDB" id="A0A7J6KTR6"/>
<organism evidence="2 3">
    <name type="scientific">Perkinsus olseni</name>
    <name type="common">Perkinsus atlanticus</name>
    <dbReference type="NCBI Taxonomy" id="32597"/>
    <lineage>
        <taxon>Eukaryota</taxon>
        <taxon>Sar</taxon>
        <taxon>Alveolata</taxon>
        <taxon>Perkinsozoa</taxon>
        <taxon>Perkinsea</taxon>
        <taxon>Perkinsida</taxon>
        <taxon>Perkinsidae</taxon>
        <taxon>Perkinsus</taxon>
    </lineage>
</organism>
<evidence type="ECO:0000313" key="3">
    <source>
        <dbReference type="Proteomes" id="UP000570595"/>
    </source>
</evidence>
<accession>A0A7J6KTR6</accession>
<name>A0A7J6KTR6_PEROL</name>
<dbReference type="Proteomes" id="UP000570595">
    <property type="component" value="Unassembled WGS sequence"/>
</dbReference>
<evidence type="ECO:0000313" key="2">
    <source>
        <dbReference type="EMBL" id="KAF4650272.1"/>
    </source>
</evidence>
<dbReference type="EMBL" id="JABAHT010001084">
    <property type="protein sequence ID" value="KAF4650272.1"/>
    <property type="molecule type" value="Genomic_DNA"/>
</dbReference>
<feature type="region of interest" description="Disordered" evidence="1">
    <location>
        <begin position="80"/>
        <end position="107"/>
    </location>
</feature>
<gene>
    <name evidence="2" type="ORF">FOZ61_000467</name>
</gene>
<comment type="caution">
    <text evidence="2">The sequence shown here is derived from an EMBL/GenBank/DDBJ whole genome shotgun (WGS) entry which is preliminary data.</text>
</comment>
<proteinExistence type="predicted"/>
<reference evidence="2 3" key="1">
    <citation type="submission" date="2020-04" db="EMBL/GenBank/DDBJ databases">
        <title>Perkinsus olseni comparative genomics.</title>
        <authorList>
            <person name="Bogema D.R."/>
        </authorList>
    </citation>
    <scope>NUCLEOTIDE SEQUENCE [LARGE SCALE GENOMIC DNA]</scope>
    <source>
        <strain evidence="2">ATCC PRA-179</strain>
    </source>
</reference>
<evidence type="ECO:0000256" key="1">
    <source>
        <dbReference type="SAM" id="MobiDB-lite"/>
    </source>
</evidence>
<protein>
    <submittedName>
        <fullName evidence="2">Uncharacterized protein</fullName>
    </submittedName>
</protein>
<sequence length="107" mass="11964">MTHYIVREGSDKASFRLLTWLEFVTLSAKYVVRQSQHRCRDIHCCDYADTARYERVRPPCHTAAVAGARSGTRILTRESQKHGIMASAASGGDSSDHGAEFSLDEDF</sequence>